<dbReference type="RefSeq" id="XP_056575084.1">
    <property type="nucleotide sequence ID" value="XM_056729269.1"/>
</dbReference>
<protein>
    <submittedName>
        <fullName evidence="1">Uncharacterized protein</fullName>
    </submittedName>
</protein>
<dbReference type="Proteomes" id="UP001147752">
    <property type="component" value="Unassembled WGS sequence"/>
</dbReference>
<reference evidence="1" key="2">
    <citation type="journal article" date="2023" name="IMA Fungus">
        <title>Comparative genomic study of the Penicillium genus elucidates a diverse pangenome and 15 lateral gene transfer events.</title>
        <authorList>
            <person name="Petersen C."/>
            <person name="Sorensen T."/>
            <person name="Nielsen M.R."/>
            <person name="Sondergaard T.E."/>
            <person name="Sorensen J.L."/>
            <person name="Fitzpatrick D.A."/>
            <person name="Frisvad J.C."/>
            <person name="Nielsen K.L."/>
        </authorList>
    </citation>
    <scope>NUCLEOTIDE SEQUENCE</scope>
    <source>
        <strain evidence="1">IBT 3081</strain>
    </source>
</reference>
<evidence type="ECO:0000313" key="2">
    <source>
        <dbReference type="Proteomes" id="UP001147752"/>
    </source>
</evidence>
<name>A0A9W9UTM3_9EURO</name>
<keyword evidence="2" id="KW-1185">Reference proteome</keyword>
<comment type="caution">
    <text evidence="1">The sequence shown here is derived from an EMBL/GenBank/DDBJ whole genome shotgun (WGS) entry which is preliminary data.</text>
</comment>
<evidence type="ECO:0000313" key="1">
    <source>
        <dbReference type="EMBL" id="KAJ5356937.1"/>
    </source>
</evidence>
<sequence length="228" mass="25894">MIDVSASSQSALSKFDDILLLPALTEHESDVPIRKWIDERGRIRIWTANTGAHHRGTLSLDYRLKDVPVIKRQTVKILQRLRELLETLEEVLGEDGGESTKEEDLRILEAQLDEDQNIADLELNESEVSHIFKTIVETVTQLYQISMTISPLADHDRLTETKKLDYVLQAIHGGDGQSIPPDGHQRIVSYGSKVSLTKTTDDLEEMDPLSFRKRKATDTLFGQRHTPR</sequence>
<dbReference type="GeneID" id="81468452"/>
<proteinExistence type="predicted"/>
<dbReference type="EMBL" id="JAPZBT010000006">
    <property type="protein sequence ID" value="KAJ5356937.1"/>
    <property type="molecule type" value="Genomic_DNA"/>
</dbReference>
<dbReference type="AlphaFoldDB" id="A0A9W9UTM3"/>
<dbReference type="OrthoDB" id="4351342at2759"/>
<reference evidence="1" key="1">
    <citation type="submission" date="2022-12" db="EMBL/GenBank/DDBJ databases">
        <authorList>
            <person name="Petersen C."/>
        </authorList>
    </citation>
    <scope>NUCLEOTIDE SEQUENCE</scope>
    <source>
        <strain evidence="1">IBT 3081</strain>
    </source>
</reference>
<accession>A0A9W9UTM3</accession>
<organism evidence="1 2">
    <name type="scientific">Penicillium concentricum</name>
    <dbReference type="NCBI Taxonomy" id="293559"/>
    <lineage>
        <taxon>Eukaryota</taxon>
        <taxon>Fungi</taxon>
        <taxon>Dikarya</taxon>
        <taxon>Ascomycota</taxon>
        <taxon>Pezizomycotina</taxon>
        <taxon>Eurotiomycetes</taxon>
        <taxon>Eurotiomycetidae</taxon>
        <taxon>Eurotiales</taxon>
        <taxon>Aspergillaceae</taxon>
        <taxon>Penicillium</taxon>
    </lineage>
</organism>
<gene>
    <name evidence="1" type="ORF">N7517_011546</name>
</gene>